<dbReference type="EMBL" id="VFOK01000001">
    <property type="protein sequence ID" value="TQL32559.1"/>
    <property type="molecule type" value="Genomic_DNA"/>
</dbReference>
<dbReference type="PANTHER" id="PTHR35174:SF3">
    <property type="entry name" value="BLL7171 PROTEIN"/>
    <property type="match status" value="1"/>
</dbReference>
<reference evidence="4 5" key="1">
    <citation type="submission" date="2019-06" db="EMBL/GenBank/DDBJ databases">
        <title>Sequencing the genomes of 1000 actinobacteria strains.</title>
        <authorList>
            <person name="Klenk H.-P."/>
        </authorList>
    </citation>
    <scope>NUCLEOTIDE SEQUENCE [LARGE SCALE GENOMIC DNA]</scope>
    <source>
        <strain evidence="4 5">DSM 24617</strain>
    </source>
</reference>
<dbReference type="Proteomes" id="UP000318336">
    <property type="component" value="Unassembled WGS sequence"/>
</dbReference>
<proteinExistence type="inferred from homology"/>
<evidence type="ECO:0000313" key="5">
    <source>
        <dbReference type="Proteomes" id="UP000318336"/>
    </source>
</evidence>
<sequence length="119" mass="12564">MPQYAVFLHFPADRISADPDPEALAAHVRHGEELQRSGVMVFGTPLADHTAATSIRGGVVTDGPFTETKDVVVGFYVIDVPSLDEALELAGRNPIHDQGGGVEVRPTEPIESSTGGVTT</sequence>
<feature type="compositionally biased region" description="Polar residues" evidence="2">
    <location>
        <begin position="110"/>
        <end position="119"/>
    </location>
</feature>
<dbReference type="OrthoDB" id="668782at2"/>
<dbReference type="PANTHER" id="PTHR35174">
    <property type="entry name" value="BLL7171 PROTEIN-RELATED"/>
    <property type="match status" value="1"/>
</dbReference>
<evidence type="ECO:0000313" key="4">
    <source>
        <dbReference type="EMBL" id="TQL32559.1"/>
    </source>
</evidence>
<accession>A0A542X9P7</accession>
<keyword evidence="5" id="KW-1185">Reference proteome</keyword>
<dbReference type="InterPro" id="IPR005545">
    <property type="entry name" value="YCII"/>
</dbReference>
<feature type="region of interest" description="Disordered" evidence="2">
    <location>
        <begin position="92"/>
        <end position="119"/>
    </location>
</feature>
<comment type="similarity">
    <text evidence="1">Belongs to the YciI family.</text>
</comment>
<dbReference type="InterPro" id="IPR011008">
    <property type="entry name" value="Dimeric_a/b-barrel"/>
</dbReference>
<gene>
    <name evidence="4" type="ORF">FB554_0685</name>
</gene>
<dbReference type="Pfam" id="PF03795">
    <property type="entry name" value="YCII"/>
    <property type="match status" value="1"/>
</dbReference>
<feature type="domain" description="YCII-related" evidence="3">
    <location>
        <begin position="18"/>
        <end position="106"/>
    </location>
</feature>
<evidence type="ECO:0000256" key="2">
    <source>
        <dbReference type="SAM" id="MobiDB-lite"/>
    </source>
</evidence>
<evidence type="ECO:0000259" key="3">
    <source>
        <dbReference type="Pfam" id="PF03795"/>
    </source>
</evidence>
<name>A0A542X9P7_9MICO</name>
<dbReference type="SUPFAM" id="SSF54909">
    <property type="entry name" value="Dimeric alpha+beta barrel"/>
    <property type="match status" value="1"/>
</dbReference>
<protein>
    <recommendedName>
        <fullName evidence="3">YCII-related domain-containing protein</fullName>
    </recommendedName>
</protein>
<dbReference type="Gene3D" id="3.30.70.1060">
    <property type="entry name" value="Dimeric alpha+beta barrel"/>
    <property type="match status" value="1"/>
</dbReference>
<dbReference type="AlphaFoldDB" id="A0A542X9P7"/>
<comment type="caution">
    <text evidence="4">The sequence shown here is derived from an EMBL/GenBank/DDBJ whole genome shotgun (WGS) entry which is preliminary data.</text>
</comment>
<dbReference type="RefSeq" id="WP_142004636.1">
    <property type="nucleotide sequence ID" value="NZ_CAJTBP010000001.1"/>
</dbReference>
<organism evidence="4 5">
    <name type="scientific">Barrientosiimonas humi</name>
    <dbReference type="NCBI Taxonomy" id="999931"/>
    <lineage>
        <taxon>Bacteria</taxon>
        <taxon>Bacillati</taxon>
        <taxon>Actinomycetota</taxon>
        <taxon>Actinomycetes</taxon>
        <taxon>Micrococcales</taxon>
        <taxon>Dermacoccaceae</taxon>
        <taxon>Barrientosiimonas</taxon>
    </lineage>
</organism>
<evidence type="ECO:0000256" key="1">
    <source>
        <dbReference type="ARBA" id="ARBA00007689"/>
    </source>
</evidence>